<dbReference type="FunFam" id="2.10.25.10:FF:000006">
    <property type="entry name" value="Versican core protein-like isoform 1"/>
    <property type="match status" value="1"/>
</dbReference>
<feature type="disulfide bond" evidence="26">
    <location>
        <begin position="2405"/>
        <end position="2432"/>
    </location>
</feature>
<dbReference type="PRINTS" id="PR01265">
    <property type="entry name" value="LINKMODULE"/>
</dbReference>
<dbReference type="Pfam" id="PF00193">
    <property type="entry name" value="Xlink"/>
    <property type="match status" value="2"/>
</dbReference>
<evidence type="ECO:0000256" key="22">
    <source>
        <dbReference type="ARBA" id="ARBA00044230"/>
    </source>
</evidence>
<dbReference type="InterPro" id="IPR035976">
    <property type="entry name" value="Sushi/SCR/CCP_sf"/>
</dbReference>
<feature type="region of interest" description="Disordered" evidence="28">
    <location>
        <begin position="2450"/>
        <end position="2476"/>
    </location>
</feature>
<dbReference type="PROSITE" id="PS50923">
    <property type="entry name" value="SUSHI"/>
    <property type="match status" value="1"/>
</dbReference>
<evidence type="ECO:0000256" key="1">
    <source>
        <dbReference type="ARBA" id="ARBA00004504"/>
    </source>
</evidence>
<dbReference type="PANTHER" id="PTHR22804:SF6">
    <property type="entry name" value="VERSICAN CORE PROTEIN"/>
    <property type="match status" value="1"/>
</dbReference>
<dbReference type="PROSITE" id="PS01186">
    <property type="entry name" value="EGF_2"/>
    <property type="match status" value="1"/>
</dbReference>
<comment type="subcellular location">
    <subcellularLocation>
        <location evidence="1">Cell projection</location>
        <location evidence="1">Cilium</location>
        <location evidence="1">Photoreceptor outer segment</location>
    </subcellularLocation>
    <subcellularLocation>
        <location evidence="2">Secreted</location>
        <location evidence="2">Extracellular space</location>
        <location evidence="2">Extracellular matrix</location>
        <location evidence="2">Interphotoreceptor matrix</location>
    </subcellularLocation>
</comment>
<feature type="domain" description="Link" evidence="33">
    <location>
        <begin position="326"/>
        <end position="422"/>
    </location>
</feature>
<feature type="compositionally biased region" description="Basic and acidic residues" evidence="28">
    <location>
        <begin position="803"/>
        <end position="812"/>
    </location>
</feature>
<keyword evidence="18" id="KW-0393">Immunoglobulin domain</keyword>
<evidence type="ECO:0000256" key="26">
    <source>
        <dbReference type="PROSITE-ProRule" id="PRU00302"/>
    </source>
</evidence>
<evidence type="ECO:0000256" key="10">
    <source>
        <dbReference type="ARBA" id="ARBA00022734"/>
    </source>
</evidence>
<dbReference type="SMART" id="SM00445">
    <property type="entry name" value="LINK"/>
    <property type="match status" value="2"/>
</dbReference>
<feature type="disulfide bond" evidence="25">
    <location>
        <begin position="2233"/>
        <end position="2242"/>
    </location>
</feature>
<feature type="domain" description="Sushi" evidence="32">
    <location>
        <begin position="2374"/>
        <end position="2434"/>
    </location>
</feature>
<feature type="disulfide bond" evidence="27">
    <location>
        <begin position="369"/>
        <end position="390"/>
    </location>
</feature>
<feature type="compositionally biased region" description="Low complexity" evidence="28">
    <location>
        <begin position="597"/>
        <end position="609"/>
    </location>
</feature>
<dbReference type="PROSITE" id="PS50963">
    <property type="entry name" value="LINK_2"/>
    <property type="match status" value="2"/>
</dbReference>
<dbReference type="InterPro" id="IPR007110">
    <property type="entry name" value="Ig-like_dom"/>
</dbReference>
<dbReference type="GO" id="GO:0005509">
    <property type="term" value="F:calcium ion binding"/>
    <property type="evidence" value="ECO:0007669"/>
    <property type="project" value="InterPro"/>
</dbReference>
<dbReference type="PANTHER" id="PTHR22804">
    <property type="entry name" value="AGGRECAN/VERSICAN PROTEOGLYCAN"/>
    <property type="match status" value="1"/>
</dbReference>
<keyword evidence="14 25" id="KW-1015">Disulfide bond</keyword>
<dbReference type="Proteomes" id="UP000694727">
    <property type="component" value="Unplaced"/>
</dbReference>
<feature type="disulfide bond" evidence="27">
    <location>
        <begin position="271"/>
        <end position="292"/>
    </location>
</feature>
<proteinExistence type="inferred from homology"/>
<protein>
    <recommendedName>
        <fullName evidence="21">Versican core protein</fullName>
    </recommendedName>
    <alternativeName>
        <fullName evidence="22">Chondroitin sulfate proteoglycan core protein 2</fullName>
    </alternativeName>
    <alternativeName>
        <fullName evidence="23">Large fibroblast proteoglycan</fullName>
    </alternativeName>
    <alternativeName>
        <fullName evidence="24">PG-M</fullName>
    </alternativeName>
</protein>
<dbReference type="FunFam" id="3.10.100.10:FF:000002">
    <property type="entry name" value="Hyaluronan proteoglycan link protein 1"/>
    <property type="match status" value="1"/>
</dbReference>
<dbReference type="PROSITE" id="PS01187">
    <property type="entry name" value="EGF_CA"/>
    <property type="match status" value="1"/>
</dbReference>
<feature type="domain" description="EGF-like" evidence="29">
    <location>
        <begin position="2169"/>
        <end position="2205"/>
    </location>
</feature>
<evidence type="ECO:0000256" key="21">
    <source>
        <dbReference type="ARBA" id="ARBA00044099"/>
    </source>
</evidence>
<feature type="compositionally biased region" description="Polar residues" evidence="28">
    <location>
        <begin position="523"/>
        <end position="535"/>
    </location>
</feature>
<feature type="region of interest" description="Disordered" evidence="28">
    <location>
        <begin position="592"/>
        <end position="612"/>
    </location>
</feature>
<feature type="domain" description="Link" evidence="33">
    <location>
        <begin position="225"/>
        <end position="320"/>
    </location>
</feature>
<dbReference type="PROSITE" id="PS00022">
    <property type="entry name" value="EGF_1"/>
    <property type="match status" value="2"/>
</dbReference>
<evidence type="ECO:0000256" key="6">
    <source>
        <dbReference type="ARBA" id="ARBA00022536"/>
    </source>
</evidence>
<feature type="region of interest" description="Disordered" evidence="28">
    <location>
        <begin position="508"/>
        <end position="535"/>
    </location>
</feature>
<dbReference type="GO" id="GO:0007155">
    <property type="term" value="P:cell adhesion"/>
    <property type="evidence" value="ECO:0007669"/>
    <property type="project" value="InterPro"/>
</dbReference>
<dbReference type="FunFam" id="2.10.70.10:FF:000003">
    <property type="entry name" value="Versican core protein"/>
    <property type="match status" value="1"/>
</dbReference>
<dbReference type="CDD" id="cd03588">
    <property type="entry name" value="CLECT_CSPGs"/>
    <property type="match status" value="1"/>
</dbReference>
<dbReference type="PROSITE" id="PS00615">
    <property type="entry name" value="C_TYPE_LECTIN_1"/>
    <property type="match status" value="1"/>
</dbReference>
<dbReference type="Pfam" id="PF00008">
    <property type="entry name" value="EGF"/>
    <property type="match status" value="2"/>
</dbReference>
<feature type="compositionally biased region" description="Polar residues" evidence="28">
    <location>
        <begin position="813"/>
        <end position="830"/>
    </location>
</feature>
<evidence type="ECO:0000256" key="16">
    <source>
        <dbReference type="ARBA" id="ARBA00023273"/>
    </source>
</evidence>
<keyword evidence="15" id="KW-0325">Glycoprotein</keyword>
<dbReference type="InterPro" id="IPR000538">
    <property type="entry name" value="Link_dom"/>
</dbReference>
<dbReference type="InterPro" id="IPR013783">
    <property type="entry name" value="Ig-like_fold"/>
</dbReference>
<evidence type="ECO:0000256" key="19">
    <source>
        <dbReference type="ARBA" id="ARBA00043896"/>
    </source>
</evidence>
<feature type="compositionally biased region" description="Basic and acidic residues" evidence="28">
    <location>
        <begin position="508"/>
        <end position="518"/>
    </location>
</feature>
<dbReference type="SMART" id="SM00032">
    <property type="entry name" value="CCP"/>
    <property type="match status" value="1"/>
</dbReference>
<dbReference type="SUPFAM" id="SSF57196">
    <property type="entry name" value="EGF/Laminin"/>
    <property type="match status" value="1"/>
</dbReference>
<keyword evidence="13" id="KW-0654">Proteoglycan</keyword>
<dbReference type="Ensembl" id="ENSSSCT00025082853.1">
    <property type="protein sequence ID" value="ENSSSCP00025036008.1"/>
    <property type="gene ID" value="ENSSSCG00025059637.1"/>
</dbReference>
<dbReference type="FunFam" id="2.60.40.10:FF:000361">
    <property type="entry name" value="versican core protein-like"/>
    <property type="match status" value="1"/>
</dbReference>
<feature type="region of interest" description="Disordered" evidence="28">
    <location>
        <begin position="1904"/>
        <end position="1991"/>
    </location>
</feature>
<evidence type="ECO:0000259" key="29">
    <source>
        <dbReference type="PROSITE" id="PS50026"/>
    </source>
</evidence>
<evidence type="ECO:0000256" key="5">
    <source>
        <dbReference type="ARBA" id="ARBA00022530"/>
    </source>
</evidence>
<feature type="domain" description="EGF-like" evidence="29">
    <location>
        <begin position="2207"/>
        <end position="2243"/>
    </location>
</feature>
<feature type="compositionally biased region" description="Acidic residues" evidence="28">
    <location>
        <begin position="439"/>
        <end position="451"/>
    </location>
</feature>
<feature type="domain" description="Ig-like" evidence="31">
    <location>
        <begin position="107"/>
        <end position="221"/>
    </location>
</feature>
<feature type="region of interest" description="Disordered" evidence="28">
    <location>
        <begin position="1402"/>
        <end position="1485"/>
    </location>
</feature>
<evidence type="ECO:0000313" key="34">
    <source>
        <dbReference type="Ensembl" id="ENSSSCP00025036008.1"/>
    </source>
</evidence>
<keyword evidence="6 25" id="KW-0245">EGF-like domain</keyword>
<evidence type="ECO:0000313" key="35">
    <source>
        <dbReference type="Proteomes" id="UP000694727"/>
    </source>
</evidence>
<dbReference type="SMART" id="SM00179">
    <property type="entry name" value="EGF_CA"/>
    <property type="match status" value="2"/>
</dbReference>
<dbReference type="SUPFAM" id="SSF48726">
    <property type="entry name" value="Immunoglobulin"/>
    <property type="match status" value="1"/>
</dbReference>
<evidence type="ECO:0000259" key="31">
    <source>
        <dbReference type="PROSITE" id="PS50835"/>
    </source>
</evidence>
<evidence type="ECO:0000256" key="14">
    <source>
        <dbReference type="ARBA" id="ARBA00023157"/>
    </source>
</evidence>
<evidence type="ECO:0000259" key="32">
    <source>
        <dbReference type="PROSITE" id="PS50923"/>
    </source>
</evidence>
<comment type="caution">
    <text evidence="25">Lacks conserved residue(s) required for the propagation of feature annotation.</text>
</comment>
<comment type="function">
    <text evidence="19">May play a role in intercellular signaling and in connecting cells with the extracellular matrix. May take part in the regulation of cell motility, growth and differentiation. Binds hyaluronic acid.</text>
</comment>
<accession>A0A8D0UX57</accession>
<dbReference type="InterPro" id="IPR018378">
    <property type="entry name" value="C-type_lectin_CS"/>
</dbReference>
<evidence type="ECO:0000256" key="23">
    <source>
        <dbReference type="ARBA" id="ARBA00044263"/>
    </source>
</evidence>
<evidence type="ECO:0000259" key="30">
    <source>
        <dbReference type="PROSITE" id="PS50041"/>
    </source>
</evidence>
<dbReference type="InterPro" id="IPR001304">
    <property type="entry name" value="C-type_lectin-like"/>
</dbReference>
<feature type="compositionally biased region" description="Polar residues" evidence="28">
    <location>
        <begin position="842"/>
        <end position="851"/>
    </location>
</feature>
<keyword evidence="7" id="KW-0597">Phosphoprotein</keyword>
<dbReference type="InterPro" id="IPR000436">
    <property type="entry name" value="Sushi_SCR_CCP_dom"/>
</dbReference>
<evidence type="ECO:0000256" key="20">
    <source>
        <dbReference type="ARBA" id="ARBA00044030"/>
    </source>
</evidence>
<evidence type="ECO:0000256" key="8">
    <source>
        <dbReference type="ARBA" id="ARBA00022659"/>
    </source>
</evidence>
<dbReference type="FunFam" id="3.10.100.10:FF:000011">
    <property type="entry name" value="Aggrecan core protein"/>
    <property type="match status" value="1"/>
</dbReference>
<keyword evidence="17" id="KW-0373">Hyaluronic acid</keyword>
<dbReference type="InterPro" id="IPR016187">
    <property type="entry name" value="CTDL_fold"/>
</dbReference>
<dbReference type="SUPFAM" id="SSF56436">
    <property type="entry name" value="C-type lectin-like"/>
    <property type="match status" value="3"/>
</dbReference>
<evidence type="ECO:0000256" key="3">
    <source>
        <dbReference type="ARBA" id="ARBA00006838"/>
    </source>
</evidence>
<dbReference type="InterPro" id="IPR000742">
    <property type="entry name" value="EGF"/>
</dbReference>
<keyword evidence="5" id="KW-0272">Extracellular matrix</keyword>
<dbReference type="InterPro" id="IPR003599">
    <property type="entry name" value="Ig_sub"/>
</dbReference>
<dbReference type="GO" id="GO:0048731">
    <property type="term" value="P:system development"/>
    <property type="evidence" value="ECO:0007669"/>
    <property type="project" value="UniProtKB-ARBA"/>
</dbReference>
<dbReference type="InterPro" id="IPR018097">
    <property type="entry name" value="EGF_Ca-bd_CS"/>
</dbReference>
<dbReference type="PROSITE" id="PS50041">
    <property type="entry name" value="C_TYPE_LECTIN_2"/>
    <property type="match status" value="1"/>
</dbReference>
<dbReference type="InterPro" id="IPR000152">
    <property type="entry name" value="EGF-type_Asp/Asn_hydroxyl_site"/>
</dbReference>
<dbReference type="CDD" id="cd03520">
    <property type="entry name" value="Link_domain_CSPGs_modules_2_4"/>
    <property type="match status" value="1"/>
</dbReference>
<dbReference type="InterPro" id="IPR033987">
    <property type="entry name" value="CSPG_CTLD"/>
</dbReference>
<dbReference type="PROSITE" id="PS50026">
    <property type="entry name" value="EGF_3"/>
    <property type="match status" value="2"/>
</dbReference>
<feature type="domain" description="C-type lectin" evidence="30">
    <location>
        <begin position="2256"/>
        <end position="2370"/>
    </location>
</feature>
<sequence>MIPLFQVLMSLILHRVEREGSGCKKILGQNLKWLHRSFSFKKKKSQNFLKILKLQFMFIMTTSGPDRSLRTWDKMLITIKSILWMCSTLIAVHALHKVKVEKSPPVKGSLSGKVNLPCHFSTMPTLPPSYNTTSEFLRIKWSKIELDKSGKDLKETTVLVAQNGNIKIGQGYKGRVSVPTHPEDVGDASLTMVKLLASDAGLYRCDVMYGIEDTQDSVSLAVDGVVFHYRAATSRYTLNFEAAQKACLDIGAVIATPEQLHAAYEDGFEQCDAGWLSDQTVRYPIRTPREGCYGDMMGKEGVRTYGFRAPHETYDVYCYVDHLDGDVFHITAPNKFTFEEAEEECENQDARLATVGELQAAWRNGFDQCDYGWLLDASVRHPVTVPRAQCGGGLLGVRTLYRFENQTGFPSPDSRFDAYCYKRRMSDLSVSGHPIDSDSKEDEPCSEETDPEHDLIAEMLPEIIEIGIYHSEEDEEEDEECANATDVTTTPSVQYINGKQLVTTVPKDPEAAEARRGQFESVAPSQNFSDSGESDSQQFVMAKTGLSTAMQPNESKETKESLEITWRPEIYRETPEHFSSGEPDIFPTAPVHKGDATEGPESTTETSPELGDLTHEHTESVPLLPEESSGDAAIDQESQKIVFSGATEVTFGEEAEKIISTTYTPSTVPSPISVYVSEDESVTLTGNPQPDEPMSTIESWVGMTSRQVVEFSGSPSISILEASGEAEEDKDKMFVLATGLSQKNTTDALVTSDTSKIMITESLLHVPATTLHSVSEPPSAVVPTNFVRESDTFEGVFSTSLEGKTREDEEKGTTGTASTTEAHSPTQRSDQLILPSELGNPNEATSGDSASAATKSFTFLTTPTESETEMTSSTLVFAETNVLDNLGEQTTEPSSSGQPGFEEGLSTIPSSPISLFMEQGSGEAAYDLETTTVSSFSFIVEPEIQTKKEAAGTLSPHVETILPFEPTGLVWSTATDTEVAEIISQTSKANLISEISGEPSQGAEIKVLSTGFPMEEDFSGDLSEYSTVSQPITKEETVGLEGSGDAAFKDTQISPSIIPPSDHTIHVADSERPDSTLVSTSAFPWEEFTASAEGSGEQLVAVSSSVDQVFPSAVGNISGTDSPFTDQGLGEKGAINETEERATIWPTAEARSTKASTEKGEVMVDGTVSVDFPQTTEPDKLWPQHEVNPVTQGIESKIVSEEKIQEQRSFESPQSSLAPEQTIFDSQTFPETHLRTTDDSVLTTEKTYGTDEEMEEGIPLADVFTPNLDSKGLESYTVLPEVTEKSHFSLATASVTASVPAESVITDSTTREPESVKPIPKVMRPVIKESDTDLLFSGLGSGEEVVPATVSVNLTEMEQVISTLSPQTSQGETLETSILNNTTEDHEGMEYVTKELRPLVSKTDSSFEDSETASGTTSLEILSDNRTEGPSVAPLTFSTHTEHPQNQTHSWAEEIQTSGPQPMTDQVSNEDSPTEEMKETATPSTDFLARTYGLEMAKGFVTSTPKPSDLFYEHSGEGSGELDMVDLVHTSGTTQATRQESATFVSDRSLDKHPEVPSAEAVTVDGFPTVSAVLPLHSEQNESSPDPVSVLSSTMSYERSTEDATDSVQDHFGGFEDSTLKPDRRKATENIIIDLDKEDKDLILTITESTMLEILPELTSDKNTIIDIDHTKPIYEDILGMQTDGDPELFSGPHGSNEDSTQVQEKYEAPANLSLAEENFEASGDTPLANYIQATHNESMTSEHTSHLDHVSSVFTTGVPFLSAETEGDILLPTATSLPIPSKSATVTPETGEPKIEAKSLDDTFESSTLSDGQAIADQSEIISTVGPLERTQDEDEEKKYVGPSFQPEFSSGAEEALINPTQYVSVGTTYLMAQSLTEVPDGLEGHSPPDSTDPSAVSAFARLSSQTPPSPPFTVYIGSGVSEYSEGPQPGVLPSTDASTSRTPPGRLAGIETTSQPSSEEYFHITELPSLSPDSELEPSEDESKPKSLEQLEASATELIPQEEIEIPRDSPNKTSVHLSGETIKVFTSIKTPEAGTVVTAAGEIKLEGATLWPHSTSASVIYGVEAGVVPQPSPQTSERPTIPSSLQRNPETQAALIRGEDSTVAAPGQQVSARIFDSNNQATLSTAELNTELATPSFPLLETSNETSFLIGINEESVEGTAIYLPGPDRCKTNPCLNGGTCYPTETSYVCTCVPGYSGDQCELDFDECHSNPCRNGATCVDGFNTFRCLCLPSYVGALCEQDTETCDYGWHKFQGQCYKYFAHRRTWDAAERECRLQGAHLTSILSHEEQMFVNRVGHDYQWIGLNDKMFEHDFRWTDGSTLQYENWRPNQPDSFFSSGEDCVVIIWHENGQWNDVPCNYHLTYTCKKGTVACGQPPVVENAKTFGKMKPRYEINSLIRYHCKDGFIQRHPPTIRCLGNGRWAMPKITCLNPSAYQRTYSKKYFKNSSSAKDNSINTSKHDHRWSRRWQESRR</sequence>
<evidence type="ECO:0000256" key="25">
    <source>
        <dbReference type="PROSITE-ProRule" id="PRU00076"/>
    </source>
</evidence>
<dbReference type="SMART" id="SM00409">
    <property type="entry name" value="IG"/>
    <property type="match status" value="1"/>
</dbReference>
<keyword evidence="9" id="KW-0732">Signal</keyword>
<keyword evidence="11" id="KW-0677">Repeat</keyword>
<dbReference type="GO" id="GO:0001750">
    <property type="term" value="C:photoreceptor outer segment"/>
    <property type="evidence" value="ECO:0007669"/>
    <property type="project" value="UniProtKB-SubCell"/>
</dbReference>
<keyword evidence="16" id="KW-0966">Cell projection</keyword>
<dbReference type="GO" id="GO:0033165">
    <property type="term" value="C:interphotoreceptor matrix"/>
    <property type="evidence" value="ECO:0007669"/>
    <property type="project" value="UniProtKB-SubCell"/>
</dbReference>
<name>A0A8D0UX57_PIG</name>
<evidence type="ECO:0000256" key="28">
    <source>
        <dbReference type="SAM" id="MobiDB-lite"/>
    </source>
</evidence>
<dbReference type="CDD" id="cd03517">
    <property type="entry name" value="Link_domain_CSPGs_modules_1_3"/>
    <property type="match status" value="1"/>
</dbReference>
<dbReference type="FunFam" id="2.10.25.10:FF:000527">
    <property type="entry name" value="versican core protein isoform X2"/>
    <property type="match status" value="1"/>
</dbReference>
<evidence type="ECO:0000256" key="15">
    <source>
        <dbReference type="ARBA" id="ARBA00023180"/>
    </source>
</evidence>
<dbReference type="PROSITE" id="PS00010">
    <property type="entry name" value="ASX_HYDROXYL"/>
    <property type="match status" value="1"/>
</dbReference>
<evidence type="ECO:0000256" key="7">
    <source>
        <dbReference type="ARBA" id="ARBA00022553"/>
    </source>
</evidence>
<keyword evidence="10" id="KW-0430">Lectin</keyword>
<feature type="disulfide bond" evidence="25">
    <location>
        <begin position="2195"/>
        <end position="2204"/>
    </location>
</feature>
<evidence type="ECO:0000256" key="24">
    <source>
        <dbReference type="ARBA" id="ARBA00044266"/>
    </source>
</evidence>
<gene>
    <name evidence="34" type="primary">XRCC4</name>
</gene>
<keyword evidence="12" id="KW-0106">Calcium</keyword>
<dbReference type="GO" id="GO:0005540">
    <property type="term" value="F:hyaluronic acid binding"/>
    <property type="evidence" value="ECO:0007669"/>
    <property type="project" value="UniProtKB-KW"/>
</dbReference>
<dbReference type="Gene3D" id="3.10.100.10">
    <property type="entry name" value="Mannose-Binding Protein A, subunit A"/>
    <property type="match status" value="3"/>
</dbReference>
<dbReference type="CDD" id="cd05901">
    <property type="entry name" value="Ig_Versican"/>
    <property type="match status" value="1"/>
</dbReference>
<evidence type="ECO:0000256" key="4">
    <source>
        <dbReference type="ARBA" id="ARBA00022525"/>
    </source>
</evidence>
<dbReference type="Gene3D" id="2.60.40.10">
    <property type="entry name" value="Immunoglobulins"/>
    <property type="match status" value="1"/>
</dbReference>
<dbReference type="GO" id="GO:0030246">
    <property type="term" value="F:carbohydrate binding"/>
    <property type="evidence" value="ECO:0007669"/>
    <property type="project" value="UniProtKB-KW"/>
</dbReference>
<dbReference type="Pfam" id="PF07686">
    <property type="entry name" value="V-set"/>
    <property type="match status" value="1"/>
</dbReference>
<feature type="compositionally biased region" description="Polar residues" evidence="28">
    <location>
        <begin position="2450"/>
        <end position="2460"/>
    </location>
</feature>
<organism evidence="34 35">
    <name type="scientific">Sus scrofa</name>
    <name type="common">Pig</name>
    <dbReference type="NCBI Taxonomy" id="9823"/>
    <lineage>
        <taxon>Eukaryota</taxon>
        <taxon>Metazoa</taxon>
        <taxon>Chordata</taxon>
        <taxon>Craniata</taxon>
        <taxon>Vertebrata</taxon>
        <taxon>Euteleostomi</taxon>
        <taxon>Mammalia</taxon>
        <taxon>Eutheria</taxon>
        <taxon>Laurasiatheria</taxon>
        <taxon>Artiodactyla</taxon>
        <taxon>Suina</taxon>
        <taxon>Suidae</taxon>
        <taxon>Sus</taxon>
    </lineage>
</organism>
<dbReference type="InterPro" id="IPR001881">
    <property type="entry name" value="EGF-like_Ca-bd_dom"/>
</dbReference>
<dbReference type="InterPro" id="IPR016186">
    <property type="entry name" value="C-type_lectin-like/link_sf"/>
</dbReference>
<dbReference type="SUPFAM" id="SSF57535">
    <property type="entry name" value="Complement control module/SCR domain"/>
    <property type="match status" value="1"/>
</dbReference>
<dbReference type="InterPro" id="IPR013106">
    <property type="entry name" value="Ig_V-set"/>
</dbReference>
<dbReference type="InterPro" id="IPR036179">
    <property type="entry name" value="Ig-like_dom_sf"/>
</dbReference>
<feature type="compositionally biased region" description="Polar residues" evidence="28">
    <location>
        <begin position="1436"/>
        <end position="1471"/>
    </location>
</feature>
<dbReference type="PROSITE" id="PS50835">
    <property type="entry name" value="IG_LIKE"/>
    <property type="match status" value="1"/>
</dbReference>
<evidence type="ECO:0000256" key="9">
    <source>
        <dbReference type="ARBA" id="ARBA00022729"/>
    </source>
</evidence>
<evidence type="ECO:0000256" key="27">
    <source>
        <dbReference type="PROSITE-ProRule" id="PRU00323"/>
    </source>
</evidence>
<dbReference type="Gene3D" id="2.10.25.10">
    <property type="entry name" value="Laminin"/>
    <property type="match status" value="2"/>
</dbReference>
<dbReference type="Pfam" id="PF00084">
    <property type="entry name" value="Sushi"/>
    <property type="match status" value="1"/>
</dbReference>
<evidence type="ECO:0000256" key="2">
    <source>
        <dbReference type="ARBA" id="ARBA00004593"/>
    </source>
</evidence>
<dbReference type="SMART" id="SM00406">
    <property type="entry name" value="IGv"/>
    <property type="match status" value="1"/>
</dbReference>
<keyword evidence="4" id="KW-0964">Secreted</keyword>
<comment type="similarity">
    <text evidence="3">Belongs to the aggrecan/versican proteoglycan family.</text>
</comment>
<feature type="region of interest" description="Disordered" evidence="28">
    <location>
        <begin position="797"/>
        <end position="851"/>
    </location>
</feature>
<evidence type="ECO:0000256" key="12">
    <source>
        <dbReference type="ARBA" id="ARBA00022837"/>
    </source>
</evidence>
<evidence type="ECO:0000256" key="13">
    <source>
        <dbReference type="ARBA" id="ARBA00022974"/>
    </source>
</evidence>
<comment type="subunit">
    <text evidence="20">Interacts with FBLN1.</text>
</comment>
<dbReference type="InterPro" id="IPR050691">
    <property type="entry name" value="Hyaluronan_bind_Proteoglycan"/>
</dbReference>
<dbReference type="SMART" id="SM00181">
    <property type="entry name" value="EGF"/>
    <property type="match status" value="2"/>
</dbReference>
<dbReference type="CDD" id="cd00054">
    <property type="entry name" value="EGF_CA"/>
    <property type="match status" value="2"/>
</dbReference>
<evidence type="ECO:0000256" key="11">
    <source>
        <dbReference type="ARBA" id="ARBA00022737"/>
    </source>
</evidence>
<evidence type="ECO:0000256" key="18">
    <source>
        <dbReference type="ARBA" id="ARBA00023319"/>
    </source>
</evidence>
<feature type="disulfide bond" evidence="26">
    <location>
        <begin position="2376"/>
        <end position="2419"/>
    </location>
</feature>
<dbReference type="FunFam" id="3.10.100.10:FF:000003">
    <property type="entry name" value="Versican core protein"/>
    <property type="match status" value="1"/>
</dbReference>
<evidence type="ECO:0000259" key="33">
    <source>
        <dbReference type="PROSITE" id="PS50963"/>
    </source>
</evidence>
<dbReference type="CDD" id="cd00033">
    <property type="entry name" value="CCP"/>
    <property type="match status" value="1"/>
</dbReference>
<keyword evidence="8 26" id="KW-0768">Sushi</keyword>
<dbReference type="SMART" id="SM00034">
    <property type="entry name" value="CLECT"/>
    <property type="match status" value="1"/>
</dbReference>
<dbReference type="Pfam" id="PF00059">
    <property type="entry name" value="Lectin_C"/>
    <property type="match status" value="1"/>
</dbReference>
<dbReference type="PROSITE" id="PS01241">
    <property type="entry name" value="LINK_1"/>
    <property type="match status" value="1"/>
</dbReference>
<dbReference type="Gene3D" id="2.10.70.10">
    <property type="entry name" value="Complement Module, domain 1"/>
    <property type="match status" value="1"/>
</dbReference>
<feature type="region of interest" description="Disordered" evidence="28">
    <location>
        <begin position="430"/>
        <end position="451"/>
    </location>
</feature>
<evidence type="ECO:0000256" key="17">
    <source>
        <dbReference type="ARBA" id="ARBA00023290"/>
    </source>
</evidence>
<reference evidence="34" key="1">
    <citation type="submission" date="2025-08" db="UniProtKB">
        <authorList>
            <consortium name="Ensembl"/>
        </authorList>
    </citation>
    <scope>IDENTIFICATION</scope>
</reference>